<proteinExistence type="predicted"/>
<sequence>MHHRIQAISHIQQCLADPTSALSDETVASVFQMLCIEENLILHAGDEAFTEYPAWKHMQPDSSQRKAHMAGLKRMLALRGGISELGNTRGLQAFLIRWVCTSLACRLVFALPDTKLYGPPTNKNELDSFMLDDTTFAASYLLPRGMLKKLYRYPETSPHYIPILSLDDPLATVECAMAWGCAKTKMNPELIRHIITIDCLLKDAMGWYYHRETYRQWDALDLQNLMSIGMGELVRWNLENEPFLSATENVTAMCLFLFTFFVGNGAHAACSPLPGIMPRLRLHFRDTKIRAWLQQAGIETWVGLLLCIASSQNPSSEQYFFRFLIEVLAVRQPPVTTYDEFRQTLLGGIWSPIMEGHAIKAWKEIEEPLKTATEALESRGSEAFSNVMRPRPKDAHLKPTIPMSNPYATSHMKKIFSSAKEEITVEVFKT</sequence>
<dbReference type="EMBL" id="MU864480">
    <property type="protein sequence ID" value="KAK4184647.1"/>
    <property type="molecule type" value="Genomic_DNA"/>
</dbReference>
<reference evidence="1" key="2">
    <citation type="submission" date="2023-05" db="EMBL/GenBank/DDBJ databases">
        <authorList>
            <consortium name="Lawrence Berkeley National Laboratory"/>
            <person name="Steindorff A."/>
            <person name="Hensen N."/>
            <person name="Bonometti L."/>
            <person name="Westerberg I."/>
            <person name="Brannstrom I.O."/>
            <person name="Guillou S."/>
            <person name="Cros-Aarteil S."/>
            <person name="Calhoun S."/>
            <person name="Haridas S."/>
            <person name="Kuo A."/>
            <person name="Mondo S."/>
            <person name="Pangilinan J."/>
            <person name="Riley R."/>
            <person name="Labutti K."/>
            <person name="Andreopoulos B."/>
            <person name="Lipzen A."/>
            <person name="Chen C."/>
            <person name="Yanf M."/>
            <person name="Daum C."/>
            <person name="Ng V."/>
            <person name="Clum A."/>
            <person name="Ohm R."/>
            <person name="Martin F."/>
            <person name="Silar P."/>
            <person name="Natvig D."/>
            <person name="Lalanne C."/>
            <person name="Gautier V."/>
            <person name="Ament-Velasquez S.L."/>
            <person name="Kruys A."/>
            <person name="Hutchinson M.I."/>
            <person name="Powell A.J."/>
            <person name="Barry K."/>
            <person name="Miller A.N."/>
            <person name="Grigoriev I.V."/>
            <person name="Debuchy R."/>
            <person name="Gladieux P."/>
            <person name="Thoren M.H."/>
            <person name="Johannesson H."/>
        </authorList>
    </citation>
    <scope>NUCLEOTIDE SEQUENCE</scope>
    <source>
        <strain evidence="1">PSN309</strain>
    </source>
</reference>
<accession>A0AAN6WQR2</accession>
<dbReference type="PANTHER" id="PTHR37540:SF5">
    <property type="entry name" value="TRANSCRIPTION FACTOR DOMAIN-CONTAINING PROTEIN"/>
    <property type="match status" value="1"/>
</dbReference>
<evidence type="ECO:0000313" key="2">
    <source>
        <dbReference type="Proteomes" id="UP001302126"/>
    </source>
</evidence>
<organism evidence="1 2">
    <name type="scientific">Podospora australis</name>
    <dbReference type="NCBI Taxonomy" id="1536484"/>
    <lineage>
        <taxon>Eukaryota</taxon>
        <taxon>Fungi</taxon>
        <taxon>Dikarya</taxon>
        <taxon>Ascomycota</taxon>
        <taxon>Pezizomycotina</taxon>
        <taxon>Sordariomycetes</taxon>
        <taxon>Sordariomycetidae</taxon>
        <taxon>Sordariales</taxon>
        <taxon>Podosporaceae</taxon>
        <taxon>Podospora</taxon>
    </lineage>
</organism>
<reference evidence="1" key="1">
    <citation type="journal article" date="2023" name="Mol. Phylogenet. Evol.">
        <title>Genome-scale phylogeny and comparative genomics of the fungal order Sordariales.</title>
        <authorList>
            <person name="Hensen N."/>
            <person name="Bonometti L."/>
            <person name="Westerberg I."/>
            <person name="Brannstrom I.O."/>
            <person name="Guillou S."/>
            <person name="Cros-Aarteil S."/>
            <person name="Calhoun S."/>
            <person name="Haridas S."/>
            <person name="Kuo A."/>
            <person name="Mondo S."/>
            <person name="Pangilinan J."/>
            <person name="Riley R."/>
            <person name="LaButti K."/>
            <person name="Andreopoulos B."/>
            <person name="Lipzen A."/>
            <person name="Chen C."/>
            <person name="Yan M."/>
            <person name="Daum C."/>
            <person name="Ng V."/>
            <person name="Clum A."/>
            <person name="Steindorff A."/>
            <person name="Ohm R.A."/>
            <person name="Martin F."/>
            <person name="Silar P."/>
            <person name="Natvig D.O."/>
            <person name="Lalanne C."/>
            <person name="Gautier V."/>
            <person name="Ament-Velasquez S.L."/>
            <person name="Kruys A."/>
            <person name="Hutchinson M.I."/>
            <person name="Powell A.J."/>
            <person name="Barry K."/>
            <person name="Miller A.N."/>
            <person name="Grigoriev I.V."/>
            <person name="Debuchy R."/>
            <person name="Gladieux P."/>
            <person name="Hiltunen Thoren M."/>
            <person name="Johannesson H."/>
        </authorList>
    </citation>
    <scope>NUCLEOTIDE SEQUENCE</scope>
    <source>
        <strain evidence="1">PSN309</strain>
    </source>
</reference>
<dbReference type="PANTHER" id="PTHR37540">
    <property type="entry name" value="TRANSCRIPTION FACTOR (ACR-2), PUTATIVE-RELATED-RELATED"/>
    <property type="match status" value="1"/>
</dbReference>
<keyword evidence="2" id="KW-1185">Reference proteome</keyword>
<comment type="caution">
    <text evidence="1">The sequence shown here is derived from an EMBL/GenBank/DDBJ whole genome shotgun (WGS) entry which is preliminary data.</text>
</comment>
<dbReference type="AlphaFoldDB" id="A0AAN6WQR2"/>
<name>A0AAN6WQR2_9PEZI</name>
<evidence type="ECO:0000313" key="1">
    <source>
        <dbReference type="EMBL" id="KAK4184647.1"/>
    </source>
</evidence>
<gene>
    <name evidence="1" type="ORF">QBC35DRAFT_391270</name>
</gene>
<dbReference type="Proteomes" id="UP001302126">
    <property type="component" value="Unassembled WGS sequence"/>
</dbReference>
<protein>
    <submittedName>
        <fullName evidence="1">Uncharacterized protein</fullName>
    </submittedName>
</protein>